<dbReference type="EMBL" id="MHKL01000025">
    <property type="protein sequence ID" value="OGY89163.1"/>
    <property type="molecule type" value="Genomic_DNA"/>
</dbReference>
<accession>A0A1G2BIX1</accession>
<evidence type="ECO:0000313" key="3">
    <source>
        <dbReference type="Proteomes" id="UP000178849"/>
    </source>
</evidence>
<proteinExistence type="predicted"/>
<comment type="caution">
    <text evidence="2">The sequence shown here is derived from an EMBL/GenBank/DDBJ whole genome shotgun (WGS) entry which is preliminary data.</text>
</comment>
<dbReference type="AlphaFoldDB" id="A0A1G2BIX1"/>
<organism evidence="2 3">
    <name type="scientific">Candidatus Komeilibacteria bacterium RIFCSPLOWO2_01_FULL_45_10</name>
    <dbReference type="NCBI Taxonomy" id="1798550"/>
    <lineage>
        <taxon>Bacteria</taxon>
        <taxon>Candidatus Komeiliibacteriota</taxon>
    </lineage>
</organism>
<sequence length="88" mass="9847">MFNKKTAQEFINDLMFAQGRLETAWVAVKKWRPAVATGNLSGFIPEICRFSAAEEGSRHYSSVPERESPHLASRPAYGKGEAAYLQSR</sequence>
<protein>
    <submittedName>
        <fullName evidence="2">Uncharacterized protein</fullName>
    </submittedName>
</protein>
<name>A0A1G2BIX1_9BACT</name>
<feature type="region of interest" description="Disordered" evidence="1">
    <location>
        <begin position="59"/>
        <end position="88"/>
    </location>
</feature>
<gene>
    <name evidence="2" type="ORF">A2927_00535</name>
</gene>
<evidence type="ECO:0000313" key="2">
    <source>
        <dbReference type="EMBL" id="OGY89163.1"/>
    </source>
</evidence>
<evidence type="ECO:0000256" key="1">
    <source>
        <dbReference type="SAM" id="MobiDB-lite"/>
    </source>
</evidence>
<reference evidence="2 3" key="1">
    <citation type="journal article" date="2016" name="Nat. Commun.">
        <title>Thousands of microbial genomes shed light on interconnected biogeochemical processes in an aquifer system.</title>
        <authorList>
            <person name="Anantharaman K."/>
            <person name="Brown C.T."/>
            <person name="Hug L.A."/>
            <person name="Sharon I."/>
            <person name="Castelle C.J."/>
            <person name="Probst A.J."/>
            <person name="Thomas B.C."/>
            <person name="Singh A."/>
            <person name="Wilkins M.J."/>
            <person name="Karaoz U."/>
            <person name="Brodie E.L."/>
            <person name="Williams K.H."/>
            <person name="Hubbard S.S."/>
            <person name="Banfield J.F."/>
        </authorList>
    </citation>
    <scope>NUCLEOTIDE SEQUENCE [LARGE SCALE GENOMIC DNA]</scope>
</reference>
<dbReference type="Proteomes" id="UP000178849">
    <property type="component" value="Unassembled WGS sequence"/>
</dbReference>